<dbReference type="EMBL" id="KN838660">
    <property type="protein sequence ID" value="KIJ98834.1"/>
    <property type="molecule type" value="Genomic_DNA"/>
</dbReference>
<gene>
    <name evidence="2" type="ORF">K443DRAFT_193728</name>
</gene>
<reference evidence="3" key="2">
    <citation type="submission" date="2015-01" db="EMBL/GenBank/DDBJ databases">
        <title>Evolutionary Origins and Diversification of the Mycorrhizal Mutualists.</title>
        <authorList>
            <consortium name="DOE Joint Genome Institute"/>
            <consortium name="Mycorrhizal Genomics Consortium"/>
            <person name="Kohler A."/>
            <person name="Kuo A."/>
            <person name="Nagy L.G."/>
            <person name="Floudas D."/>
            <person name="Copeland A."/>
            <person name="Barry K.W."/>
            <person name="Cichocki N."/>
            <person name="Veneault-Fourrey C."/>
            <person name="LaButti K."/>
            <person name="Lindquist E.A."/>
            <person name="Lipzen A."/>
            <person name="Lundell T."/>
            <person name="Morin E."/>
            <person name="Murat C."/>
            <person name="Riley R."/>
            <person name="Ohm R."/>
            <person name="Sun H."/>
            <person name="Tunlid A."/>
            <person name="Henrissat B."/>
            <person name="Grigoriev I.V."/>
            <person name="Hibbett D.S."/>
            <person name="Martin F."/>
        </authorList>
    </citation>
    <scope>NUCLEOTIDE SEQUENCE [LARGE SCALE GENOMIC DNA]</scope>
    <source>
        <strain evidence="3">LaAM-08-1</strain>
    </source>
</reference>
<protein>
    <submittedName>
        <fullName evidence="2">Uncharacterized protein</fullName>
    </submittedName>
</protein>
<feature type="transmembrane region" description="Helical" evidence="1">
    <location>
        <begin position="65"/>
        <end position="84"/>
    </location>
</feature>
<feature type="transmembrane region" description="Helical" evidence="1">
    <location>
        <begin position="96"/>
        <end position="117"/>
    </location>
</feature>
<dbReference type="AlphaFoldDB" id="A0A0C9WN66"/>
<accession>A0A0C9WN66</accession>
<evidence type="ECO:0000256" key="1">
    <source>
        <dbReference type="SAM" id="Phobius"/>
    </source>
</evidence>
<reference evidence="2 3" key="1">
    <citation type="submission" date="2014-04" db="EMBL/GenBank/DDBJ databases">
        <authorList>
            <consortium name="DOE Joint Genome Institute"/>
            <person name="Kuo A."/>
            <person name="Kohler A."/>
            <person name="Nagy L.G."/>
            <person name="Floudas D."/>
            <person name="Copeland A."/>
            <person name="Barry K.W."/>
            <person name="Cichocki N."/>
            <person name="Veneault-Fourrey C."/>
            <person name="LaButti K."/>
            <person name="Lindquist E.A."/>
            <person name="Lipzen A."/>
            <person name="Lundell T."/>
            <person name="Morin E."/>
            <person name="Murat C."/>
            <person name="Sun H."/>
            <person name="Tunlid A."/>
            <person name="Henrissat B."/>
            <person name="Grigoriev I.V."/>
            <person name="Hibbett D.S."/>
            <person name="Martin F."/>
            <person name="Nordberg H.P."/>
            <person name="Cantor M.N."/>
            <person name="Hua S.X."/>
        </authorList>
    </citation>
    <scope>NUCLEOTIDE SEQUENCE [LARGE SCALE GENOMIC DNA]</scope>
    <source>
        <strain evidence="2 3">LaAM-08-1</strain>
    </source>
</reference>
<keyword evidence="3" id="KW-1185">Reference proteome</keyword>
<dbReference type="OrthoDB" id="3055619at2759"/>
<organism evidence="2 3">
    <name type="scientific">Laccaria amethystina LaAM-08-1</name>
    <dbReference type="NCBI Taxonomy" id="1095629"/>
    <lineage>
        <taxon>Eukaryota</taxon>
        <taxon>Fungi</taxon>
        <taxon>Dikarya</taxon>
        <taxon>Basidiomycota</taxon>
        <taxon>Agaricomycotina</taxon>
        <taxon>Agaricomycetes</taxon>
        <taxon>Agaricomycetidae</taxon>
        <taxon>Agaricales</taxon>
        <taxon>Agaricineae</taxon>
        <taxon>Hydnangiaceae</taxon>
        <taxon>Laccaria</taxon>
    </lineage>
</organism>
<dbReference type="Proteomes" id="UP000054477">
    <property type="component" value="Unassembled WGS sequence"/>
</dbReference>
<keyword evidence="1" id="KW-1133">Transmembrane helix</keyword>
<dbReference type="STRING" id="1095629.A0A0C9WN66"/>
<keyword evidence="1" id="KW-0812">Transmembrane</keyword>
<feature type="transmembrane region" description="Helical" evidence="1">
    <location>
        <begin position="35"/>
        <end position="53"/>
    </location>
</feature>
<keyword evidence="1" id="KW-0472">Membrane</keyword>
<evidence type="ECO:0000313" key="3">
    <source>
        <dbReference type="Proteomes" id="UP000054477"/>
    </source>
</evidence>
<dbReference type="HOGENOM" id="CLU_1816091_0_0_1"/>
<proteinExistence type="predicted"/>
<sequence length="142" mass="15851">MSLAVTLVFVFVGITETFCWIAHGSFSLYKDPQNDILLFLIALVWLYTVIRPIARPTATPTYDLFTIYLLLFGSSILQIGSLLYDHTVFSIPYPPPLTIFALSSNLVAVIGMLCLAIPGNHVRSPICQPRRLHFPLGGYYAE</sequence>
<evidence type="ECO:0000313" key="2">
    <source>
        <dbReference type="EMBL" id="KIJ98834.1"/>
    </source>
</evidence>
<name>A0A0C9WN66_9AGAR</name>